<gene>
    <name evidence="2" type="ORF">SCD90_13005</name>
</gene>
<dbReference type="EMBL" id="JAXAFJ010000008">
    <property type="protein sequence ID" value="MDX6806985.1"/>
    <property type="molecule type" value="Genomic_DNA"/>
</dbReference>
<protein>
    <submittedName>
        <fullName evidence="2">DUF3618 domain-containing protein</fullName>
    </submittedName>
</protein>
<feature type="region of interest" description="Disordered" evidence="1">
    <location>
        <begin position="340"/>
        <end position="379"/>
    </location>
</feature>
<feature type="region of interest" description="Disordered" evidence="1">
    <location>
        <begin position="1"/>
        <end position="29"/>
    </location>
</feature>
<comment type="caution">
    <text evidence="2">The sequence shown here is derived from an EMBL/GenBank/DDBJ whole genome shotgun (WGS) entry which is preliminary data.</text>
</comment>
<dbReference type="RefSeq" id="WP_319845109.1">
    <property type="nucleotide sequence ID" value="NZ_JAXAFJ010000008.1"/>
</dbReference>
<dbReference type="InterPro" id="IPR022062">
    <property type="entry name" value="DUF3618"/>
</dbReference>
<evidence type="ECO:0000313" key="2">
    <source>
        <dbReference type="EMBL" id="MDX6806985.1"/>
    </source>
</evidence>
<sequence>MTDTSNKSSTEIEREVESTRAGLEDTLGQLRDRVQPRAVVDEVWEFASGSGGGDFARNLGRSVRDNPIPVVLIGAGLAWLMSGKGTPSFGSSSSYGDEYDDENYTYGARRRVGSSGYSSPYTRRDFETEGYEHYEGDEPGMIDKARGGLRSAGGTISDAAHRAADAVTGAVSTVSDKISGAASSATGAFSGAGSRASEFGGYAGDRAAYLRDRASRMGNQAYRGGASAGRRVGEFADQQPLLVAAMGLAIGAIVGASFRATEAERRLMGQQADRLKAQAAELAHEGYERAASAVQHTFDEVKSEAESQGLTTQDAKGAVGSLGDRVKAVYEKGKETLADEVQAGASDAEKKVDEASNKTASAISSPTGGSSNNSPATNI</sequence>
<name>A0ABU4RTM9_9HYPH</name>
<proteinExistence type="predicted"/>
<dbReference type="Proteomes" id="UP001274321">
    <property type="component" value="Unassembled WGS sequence"/>
</dbReference>
<feature type="compositionally biased region" description="Basic and acidic residues" evidence="1">
    <location>
        <begin position="347"/>
        <end position="356"/>
    </location>
</feature>
<accession>A0ABU4RTM9</accession>
<organism evidence="2 3">
    <name type="scientific">Terrihabitans rhizophilus</name>
    <dbReference type="NCBI Taxonomy" id="3092662"/>
    <lineage>
        <taxon>Bacteria</taxon>
        <taxon>Pseudomonadati</taxon>
        <taxon>Pseudomonadota</taxon>
        <taxon>Alphaproteobacteria</taxon>
        <taxon>Hyphomicrobiales</taxon>
        <taxon>Terrihabitans</taxon>
    </lineage>
</organism>
<reference evidence="2 3" key="1">
    <citation type="submission" date="2023-11" db="EMBL/GenBank/DDBJ databases">
        <authorList>
            <person name="Bao R."/>
        </authorList>
    </citation>
    <scope>NUCLEOTIDE SEQUENCE [LARGE SCALE GENOMIC DNA]</scope>
    <source>
        <strain evidence="2 3">PJ23</strain>
    </source>
</reference>
<keyword evidence="3" id="KW-1185">Reference proteome</keyword>
<evidence type="ECO:0000313" key="3">
    <source>
        <dbReference type="Proteomes" id="UP001274321"/>
    </source>
</evidence>
<feature type="compositionally biased region" description="Low complexity" evidence="1">
    <location>
        <begin position="364"/>
        <end position="379"/>
    </location>
</feature>
<evidence type="ECO:0000256" key="1">
    <source>
        <dbReference type="SAM" id="MobiDB-lite"/>
    </source>
</evidence>
<dbReference type="Pfam" id="PF12277">
    <property type="entry name" value="DUF3618"/>
    <property type="match status" value="1"/>
</dbReference>